<sequence length="275" mass="31065">MANWPAQPQYPPRTSSRRVSPPGIYVNVEFGIAFSQHDRVHTASTKYASKNMEHRFREQQARAAVPDILRSGYPLHTREARAQPQLPQHPQSSRAPRLVIRRRDHERGTSAPPSLQERHVDNSTNSVNHTRSSSSQDRRDQPLPPLPSEFRLGEPDMPWSAPQFLSVATYEDPTTLDMDFQSESTRGEDPQRVRDLGQLQQAMMTVDSLEDHEFNALTSEGIEGLPRGPRSLGWAISTNDAPETPKSPPPPPYVVSQWEDRYGGYFRPGRPRSSG</sequence>
<evidence type="ECO:0000313" key="2">
    <source>
        <dbReference type="EMBL" id="RDW84807.1"/>
    </source>
</evidence>
<organism evidence="2 3">
    <name type="scientific">Coleophoma cylindrospora</name>
    <dbReference type="NCBI Taxonomy" id="1849047"/>
    <lineage>
        <taxon>Eukaryota</taxon>
        <taxon>Fungi</taxon>
        <taxon>Dikarya</taxon>
        <taxon>Ascomycota</taxon>
        <taxon>Pezizomycotina</taxon>
        <taxon>Leotiomycetes</taxon>
        <taxon>Helotiales</taxon>
        <taxon>Dermateaceae</taxon>
        <taxon>Coleophoma</taxon>
    </lineage>
</organism>
<feature type="region of interest" description="Disordered" evidence="1">
    <location>
        <begin position="1"/>
        <end position="21"/>
    </location>
</feature>
<comment type="caution">
    <text evidence="2">The sequence shown here is derived from an EMBL/GenBank/DDBJ whole genome shotgun (WGS) entry which is preliminary data.</text>
</comment>
<dbReference type="OrthoDB" id="5207413at2759"/>
<keyword evidence="3" id="KW-1185">Reference proteome</keyword>
<feature type="compositionally biased region" description="Polar residues" evidence="1">
    <location>
        <begin position="85"/>
        <end position="94"/>
    </location>
</feature>
<dbReference type="Proteomes" id="UP000256645">
    <property type="component" value="Unassembled WGS sequence"/>
</dbReference>
<feature type="region of interest" description="Disordered" evidence="1">
    <location>
        <begin position="221"/>
        <end position="253"/>
    </location>
</feature>
<name>A0A3D8SEM7_9HELO</name>
<reference evidence="2 3" key="1">
    <citation type="journal article" date="2018" name="IMA Fungus">
        <title>IMA Genome-F 9: Draft genome sequence of Annulohypoxylon stygium, Aspergillus mulundensis, Berkeleyomyces basicola (syn. Thielaviopsis basicola), Ceratocystis smalleyi, two Cercospora beticola strains, Coleophoma cylindrospora, Fusarium fracticaudum, Phialophora cf. hyalina, and Morchella septimelata.</title>
        <authorList>
            <person name="Wingfield B.D."/>
            <person name="Bills G.F."/>
            <person name="Dong Y."/>
            <person name="Huang W."/>
            <person name="Nel W.J."/>
            <person name="Swalarsk-Parry B.S."/>
            <person name="Vaghefi N."/>
            <person name="Wilken P.M."/>
            <person name="An Z."/>
            <person name="de Beer Z.W."/>
            <person name="De Vos L."/>
            <person name="Chen L."/>
            <person name="Duong T.A."/>
            <person name="Gao Y."/>
            <person name="Hammerbacher A."/>
            <person name="Kikkert J.R."/>
            <person name="Li Y."/>
            <person name="Li H."/>
            <person name="Li K."/>
            <person name="Li Q."/>
            <person name="Liu X."/>
            <person name="Ma X."/>
            <person name="Naidoo K."/>
            <person name="Pethybridge S.J."/>
            <person name="Sun J."/>
            <person name="Steenkamp E.T."/>
            <person name="van der Nest M.A."/>
            <person name="van Wyk S."/>
            <person name="Wingfield M.J."/>
            <person name="Xiong C."/>
            <person name="Yue Q."/>
            <person name="Zhang X."/>
        </authorList>
    </citation>
    <scope>NUCLEOTIDE SEQUENCE [LARGE SCALE GENOMIC DNA]</scope>
    <source>
        <strain evidence="2 3">BP6252</strain>
    </source>
</reference>
<accession>A0A3D8SEM7</accession>
<feature type="region of interest" description="Disordered" evidence="1">
    <location>
        <begin position="105"/>
        <end position="158"/>
    </location>
</feature>
<evidence type="ECO:0000313" key="3">
    <source>
        <dbReference type="Proteomes" id="UP000256645"/>
    </source>
</evidence>
<feature type="compositionally biased region" description="Low complexity" evidence="1">
    <location>
        <begin position="12"/>
        <end position="21"/>
    </location>
</feature>
<evidence type="ECO:0000256" key="1">
    <source>
        <dbReference type="SAM" id="MobiDB-lite"/>
    </source>
</evidence>
<dbReference type="EMBL" id="PDLM01000002">
    <property type="protein sequence ID" value="RDW84807.1"/>
    <property type="molecule type" value="Genomic_DNA"/>
</dbReference>
<gene>
    <name evidence="2" type="ORF">BP6252_02397</name>
</gene>
<dbReference type="AlphaFoldDB" id="A0A3D8SEM7"/>
<proteinExistence type="predicted"/>
<feature type="region of interest" description="Disordered" evidence="1">
    <location>
        <begin position="80"/>
        <end position="99"/>
    </location>
</feature>
<protein>
    <submittedName>
        <fullName evidence="2">Uncharacterized protein</fullName>
    </submittedName>
</protein>